<accession>A0A1G4IM54</accession>
<comment type="domain">
    <text evidence="9">The C-terminal domain binds 2 Fe-S clusters but is otherwise mostly in an intrinsically disordered conformation.</text>
</comment>
<feature type="region of interest" description="Fe-S binding site A" evidence="9">
    <location>
        <begin position="238"/>
        <end position="254"/>
    </location>
</feature>
<keyword evidence="13" id="KW-1185">Reference proteome</keyword>
<protein>
    <submittedName>
        <fullName evidence="12">LADA_0A01816g1_1</fullName>
    </submittedName>
</protein>
<dbReference type="GO" id="GO:0034599">
    <property type="term" value="P:cellular response to oxidative stress"/>
    <property type="evidence" value="ECO:0007669"/>
    <property type="project" value="EnsemblFungi"/>
</dbReference>
<comment type="similarity">
    <text evidence="2 9">Belongs to the anamorsin family.</text>
</comment>
<feature type="binding site" evidence="9">
    <location>
        <position position="252"/>
    </location>
    <ligand>
        <name>[2Fe-2S] cluster</name>
        <dbReference type="ChEBI" id="CHEBI:190135"/>
    </ligand>
</feature>
<comment type="domain">
    <text evidence="9">The twin Cx2C motifs are involved in the recognition by the mitochondrial MIA40-ERV1 disulfide relay system. The formation of 2 disulfide bonds in the Cx2C motifs through dithiol/disulfide exchange reactions effectively traps the protein in the mitochondrial intermembrane space.</text>
</comment>
<feature type="region of interest" description="Fe-S binding site B" evidence="9">
    <location>
        <begin position="301"/>
        <end position="315"/>
    </location>
</feature>
<organism evidence="12 13">
    <name type="scientific">Lachancea dasiensis</name>
    <dbReference type="NCBI Taxonomy" id="1072105"/>
    <lineage>
        <taxon>Eukaryota</taxon>
        <taxon>Fungi</taxon>
        <taxon>Dikarya</taxon>
        <taxon>Ascomycota</taxon>
        <taxon>Saccharomycotina</taxon>
        <taxon>Saccharomycetes</taxon>
        <taxon>Saccharomycetales</taxon>
        <taxon>Saccharomycetaceae</taxon>
        <taxon>Lachancea</taxon>
    </lineage>
</organism>
<evidence type="ECO:0000256" key="3">
    <source>
        <dbReference type="ARBA" id="ARBA00022485"/>
    </source>
</evidence>
<dbReference type="STRING" id="1266660.A0A1G4IM54"/>
<feature type="short sequence motif" description="Cx2C motif 2" evidence="9">
    <location>
        <begin position="312"/>
        <end position="315"/>
    </location>
</feature>
<feature type="binding site" evidence="9">
    <location>
        <position position="254"/>
    </location>
    <ligand>
        <name>[2Fe-2S] cluster</name>
        <dbReference type="ChEBI" id="CHEBI:190135"/>
    </ligand>
</feature>
<keyword evidence="5 9" id="KW-0479">Metal-binding</keyword>
<dbReference type="Gene3D" id="3.40.50.11000">
    <property type="entry name" value="Fe-S cluster assembly protein Dre2, N-terminal domain"/>
    <property type="match status" value="1"/>
</dbReference>
<evidence type="ECO:0000256" key="8">
    <source>
        <dbReference type="ARBA" id="ARBA00023128"/>
    </source>
</evidence>
<dbReference type="GO" id="GO:0016226">
    <property type="term" value="P:iron-sulfur cluster assembly"/>
    <property type="evidence" value="ECO:0007669"/>
    <property type="project" value="UniProtKB-UniRule"/>
</dbReference>
<proteinExistence type="inferred from homology"/>
<dbReference type="GO" id="GO:0046872">
    <property type="term" value="F:metal ion binding"/>
    <property type="evidence" value="ECO:0007669"/>
    <property type="project" value="UniProtKB-KW"/>
</dbReference>
<dbReference type="AlphaFoldDB" id="A0A1G4IM54"/>
<dbReference type="PANTHER" id="PTHR13273:SF14">
    <property type="entry name" value="ANAMORSIN"/>
    <property type="match status" value="1"/>
</dbReference>
<dbReference type="OrthoDB" id="311633at2759"/>
<feature type="binding site" evidence="9">
    <location>
        <position position="312"/>
    </location>
    <ligand>
        <name>[4Fe-4S] cluster</name>
        <dbReference type="ChEBI" id="CHEBI:49883"/>
    </ligand>
</feature>
<keyword evidence="6 9" id="KW-0408">Iron</keyword>
<dbReference type="InterPro" id="IPR031838">
    <property type="entry name" value="Dre2_N"/>
</dbReference>
<feature type="domain" description="Anamorsin C-terminal" evidence="10">
    <location>
        <begin position="233"/>
        <end position="331"/>
    </location>
</feature>
<dbReference type="InterPro" id="IPR007785">
    <property type="entry name" value="Anamorsin"/>
</dbReference>
<feature type="binding site" evidence="9">
    <location>
        <position position="238"/>
    </location>
    <ligand>
        <name>[2Fe-2S] cluster</name>
        <dbReference type="ChEBI" id="CHEBI:190135"/>
    </ligand>
</feature>
<dbReference type="Pfam" id="PF16803">
    <property type="entry name" value="DRE2_N"/>
    <property type="match status" value="1"/>
</dbReference>
<comment type="subcellular location">
    <subcellularLocation>
        <location evidence="9">Cytoplasm</location>
    </subcellularLocation>
    <subcellularLocation>
        <location evidence="9">Mitochondrion intermembrane space</location>
    </subcellularLocation>
</comment>
<feature type="domain" description="Fe-S cluster assembly protein Dre2 N-terminal" evidence="11">
    <location>
        <begin position="6"/>
        <end position="125"/>
    </location>
</feature>
<reference evidence="12 13" key="1">
    <citation type="submission" date="2016-03" db="EMBL/GenBank/DDBJ databases">
        <authorList>
            <person name="Devillers H."/>
        </authorList>
    </citation>
    <scope>NUCLEOTIDE SEQUENCE [LARGE SCALE GENOMIC DNA]</scope>
    <source>
        <strain evidence="12">CBS 10888</strain>
    </source>
</reference>
<dbReference type="GO" id="GO:0045019">
    <property type="term" value="P:negative regulation of nitric oxide biosynthetic process"/>
    <property type="evidence" value="ECO:0007669"/>
    <property type="project" value="EnsemblFungi"/>
</dbReference>
<evidence type="ECO:0000313" key="12">
    <source>
        <dbReference type="EMBL" id="SCU77707.1"/>
    </source>
</evidence>
<evidence type="ECO:0000256" key="2">
    <source>
        <dbReference type="ARBA" id="ARBA00008169"/>
    </source>
</evidence>
<dbReference type="PANTHER" id="PTHR13273">
    <property type="entry name" value="ANAMORSIN"/>
    <property type="match status" value="1"/>
</dbReference>
<evidence type="ECO:0000256" key="4">
    <source>
        <dbReference type="ARBA" id="ARBA00022490"/>
    </source>
</evidence>
<feature type="binding site" evidence="9">
    <location>
        <position position="249"/>
    </location>
    <ligand>
        <name>[2Fe-2S] cluster</name>
        <dbReference type="ChEBI" id="CHEBI:190135"/>
    </ligand>
</feature>
<dbReference type="GO" id="GO:0005758">
    <property type="term" value="C:mitochondrial intermembrane space"/>
    <property type="evidence" value="ECO:0007669"/>
    <property type="project" value="UniProtKB-SubCell"/>
</dbReference>
<dbReference type="InterPro" id="IPR046408">
    <property type="entry name" value="CIAPIN1"/>
</dbReference>
<feature type="binding site" evidence="9">
    <location>
        <position position="301"/>
    </location>
    <ligand>
        <name>[4Fe-4S] cluster</name>
        <dbReference type="ChEBI" id="CHEBI:49883"/>
    </ligand>
</feature>
<gene>
    <name evidence="12" type="ORF">LADA_0A01816G</name>
</gene>
<evidence type="ECO:0000256" key="7">
    <source>
        <dbReference type="ARBA" id="ARBA00023014"/>
    </source>
</evidence>
<comment type="cofactor">
    <cofactor evidence="1 9">
        <name>[4Fe-4S] cluster</name>
        <dbReference type="ChEBI" id="CHEBI:49883"/>
    </cofactor>
</comment>
<evidence type="ECO:0000259" key="11">
    <source>
        <dbReference type="Pfam" id="PF16803"/>
    </source>
</evidence>
<dbReference type="GO" id="GO:0051537">
    <property type="term" value="F:2 iron, 2 sulfur cluster binding"/>
    <property type="evidence" value="ECO:0007669"/>
    <property type="project" value="UniProtKB-UniRule"/>
</dbReference>
<dbReference type="GO" id="GO:0005829">
    <property type="term" value="C:cytosol"/>
    <property type="evidence" value="ECO:0007669"/>
    <property type="project" value="EnsemblFungi"/>
</dbReference>
<feature type="short sequence motif" description="Cx2C motif 1" evidence="9">
    <location>
        <begin position="301"/>
        <end position="304"/>
    </location>
</feature>
<evidence type="ECO:0000256" key="6">
    <source>
        <dbReference type="ARBA" id="ARBA00023004"/>
    </source>
</evidence>
<dbReference type="EMBL" id="LT598460">
    <property type="protein sequence ID" value="SCU77707.1"/>
    <property type="molecule type" value="Genomic_DNA"/>
</dbReference>
<sequence>MTEMQSSLLVIHPAMTVTPEKVASVKKSALFSNSGVVDQFLINKLNDSSVVLEDGKYDLVYYLTPEIPSQIQFPTTLIPVLAKSLQAGGRLYGLSDSLKIDALINGLEIVDARDDYHWVKKAGFQDVVAAPVALKTKASSGASSIQGTQKMLPTFKKASSSVTKALPTFKRADSPSVNQLAEDLDNLDDAEEGDDSDELTAAKSKFFDDVEGLDSAESIDEEDLIDEAEQNLITVVTCGKTKNRRRKACKDCTCGMKEQEEQMLDAARTVQDQVLGKKVEFDEQELSEIDFTIQGKKVGGCGSCSLGDAFRCSGCPYLGLPAFKPGQPISLTSIDDDL</sequence>
<evidence type="ECO:0000256" key="1">
    <source>
        <dbReference type="ARBA" id="ARBA00001966"/>
    </source>
</evidence>
<keyword evidence="9" id="KW-0001">2Fe-2S</keyword>
<keyword evidence="7 9" id="KW-0411">Iron-sulfur</keyword>
<evidence type="ECO:0000256" key="5">
    <source>
        <dbReference type="ARBA" id="ARBA00022723"/>
    </source>
</evidence>
<evidence type="ECO:0000259" key="10">
    <source>
        <dbReference type="Pfam" id="PF05093"/>
    </source>
</evidence>
<name>A0A1G4IM54_9SACH</name>
<comment type="cofactor">
    <cofactor evidence="9">
        <name>[2Fe-2S] cluster</name>
        <dbReference type="ChEBI" id="CHEBI:190135"/>
    </cofactor>
</comment>
<keyword evidence="4 9" id="KW-0963">Cytoplasm</keyword>
<evidence type="ECO:0000313" key="13">
    <source>
        <dbReference type="Proteomes" id="UP000190274"/>
    </source>
</evidence>
<dbReference type="GO" id="GO:0009055">
    <property type="term" value="F:electron transfer activity"/>
    <property type="evidence" value="ECO:0007669"/>
    <property type="project" value="UniProtKB-UniRule"/>
</dbReference>
<feature type="binding site" evidence="9">
    <location>
        <position position="315"/>
    </location>
    <ligand>
        <name>[4Fe-4S] cluster</name>
        <dbReference type="ChEBI" id="CHEBI:49883"/>
    </ligand>
</feature>
<dbReference type="GO" id="GO:0097361">
    <property type="term" value="C:cytosolic [4Fe-4S] assembly targeting complex"/>
    <property type="evidence" value="ECO:0007669"/>
    <property type="project" value="EnsemblFungi"/>
</dbReference>
<dbReference type="GO" id="GO:1901299">
    <property type="term" value="P:negative regulation of hydrogen peroxide-mediated programmed cell death"/>
    <property type="evidence" value="ECO:0007669"/>
    <property type="project" value="EnsemblFungi"/>
</dbReference>
<keyword evidence="8 9" id="KW-0496">Mitochondrion</keyword>
<feature type="binding site" evidence="9">
    <location>
        <position position="304"/>
    </location>
    <ligand>
        <name>[4Fe-4S] cluster</name>
        <dbReference type="ChEBI" id="CHEBI:49883"/>
    </ligand>
</feature>
<dbReference type="Pfam" id="PF05093">
    <property type="entry name" value="CIAPIN1"/>
    <property type="match status" value="1"/>
</dbReference>
<keyword evidence="3 9" id="KW-0004">4Fe-4S</keyword>
<dbReference type="HAMAP" id="MF_03115">
    <property type="entry name" value="Anamorsin"/>
    <property type="match status" value="1"/>
</dbReference>
<evidence type="ECO:0000256" key="9">
    <source>
        <dbReference type="HAMAP-Rule" id="MF_03115"/>
    </source>
</evidence>
<dbReference type="Proteomes" id="UP000190274">
    <property type="component" value="Chromosome A"/>
</dbReference>
<comment type="caution">
    <text evidence="9">Lacks conserved residue(s) required for the propagation of feature annotation.</text>
</comment>
<comment type="domain">
    <text evidence="9">The N-terminal domain has structural similarity with S-adenosyl-L-methionine-dependent methyltransferases, but does not bind S-adenosyl-L-methionine. It is required for correct assembly of the 2 Fe-S clusters.</text>
</comment>
<dbReference type="GO" id="GO:0051539">
    <property type="term" value="F:4 iron, 4 sulfur cluster binding"/>
    <property type="evidence" value="ECO:0007669"/>
    <property type="project" value="UniProtKB-KW"/>
</dbReference>